<dbReference type="AlphaFoldDB" id="A0A3N2C5L7"/>
<sequence>MLGALVHPTDRHTVLEAGTTPHPGSTLTQRLSSGARATLELMAAALAGEGHRDAAERSGAGRGRPVEVSVRRLPAVVVVLLLGLIVLTAIGTLFVIAAIGTGVAAVLGAVDQRRQHLAIR</sequence>
<reference evidence="3 4" key="1">
    <citation type="submission" date="2018-11" db="EMBL/GenBank/DDBJ databases">
        <title>Sequencing the genomes of 1000 actinobacteria strains.</title>
        <authorList>
            <person name="Klenk H.-P."/>
        </authorList>
    </citation>
    <scope>NUCLEOTIDE SEQUENCE [LARGE SCALE GENOMIC DNA]</scope>
    <source>
        <strain evidence="3 4">DSM 14012</strain>
    </source>
</reference>
<keyword evidence="2" id="KW-1133">Transmembrane helix</keyword>
<evidence type="ECO:0000256" key="1">
    <source>
        <dbReference type="SAM" id="MobiDB-lite"/>
    </source>
</evidence>
<evidence type="ECO:0000313" key="4">
    <source>
        <dbReference type="Proteomes" id="UP000266915"/>
    </source>
</evidence>
<proteinExistence type="predicted"/>
<organism evidence="3 4">
    <name type="scientific">Plantibacter flavus</name>
    <dbReference type="NCBI Taxonomy" id="150123"/>
    <lineage>
        <taxon>Bacteria</taxon>
        <taxon>Bacillati</taxon>
        <taxon>Actinomycetota</taxon>
        <taxon>Actinomycetes</taxon>
        <taxon>Micrococcales</taxon>
        <taxon>Microbacteriaceae</taxon>
        <taxon>Plantibacter</taxon>
    </lineage>
</organism>
<feature type="region of interest" description="Disordered" evidence="1">
    <location>
        <begin position="1"/>
        <end position="26"/>
    </location>
</feature>
<evidence type="ECO:0000256" key="2">
    <source>
        <dbReference type="SAM" id="Phobius"/>
    </source>
</evidence>
<protein>
    <submittedName>
        <fullName evidence="3">Uncharacterized protein</fullName>
    </submittedName>
</protein>
<evidence type="ECO:0000313" key="3">
    <source>
        <dbReference type="EMBL" id="ROR82818.1"/>
    </source>
</evidence>
<dbReference type="RefSeq" id="WP_085512720.1">
    <property type="nucleotide sequence ID" value="NZ_FXAP01000004.1"/>
</dbReference>
<keyword evidence="4" id="KW-1185">Reference proteome</keyword>
<dbReference type="Proteomes" id="UP000266915">
    <property type="component" value="Unassembled WGS sequence"/>
</dbReference>
<accession>A0A3N2C5L7</accession>
<dbReference type="EMBL" id="RKHL01000001">
    <property type="protein sequence ID" value="ROR82818.1"/>
    <property type="molecule type" value="Genomic_DNA"/>
</dbReference>
<keyword evidence="2" id="KW-0472">Membrane</keyword>
<feature type="transmembrane region" description="Helical" evidence="2">
    <location>
        <begin position="77"/>
        <end position="110"/>
    </location>
</feature>
<keyword evidence="2" id="KW-0812">Transmembrane</keyword>
<gene>
    <name evidence="3" type="ORF">EDD42_2914</name>
</gene>
<name>A0A3N2C5L7_9MICO</name>
<comment type="caution">
    <text evidence="3">The sequence shown here is derived from an EMBL/GenBank/DDBJ whole genome shotgun (WGS) entry which is preliminary data.</text>
</comment>